<dbReference type="GeneID" id="77803927"/>
<evidence type="ECO:0000313" key="2">
    <source>
        <dbReference type="EMBL" id="WAQ91444.1"/>
    </source>
</evidence>
<evidence type="ECO:0000256" key="1">
    <source>
        <dbReference type="SAM" id="MobiDB-lite"/>
    </source>
</evidence>
<evidence type="ECO:0000313" key="3">
    <source>
        <dbReference type="Proteomes" id="UP001164743"/>
    </source>
</evidence>
<dbReference type="EMBL" id="CP110434">
    <property type="protein sequence ID" value="WAQ91444.1"/>
    <property type="molecule type" value="Genomic_DNA"/>
</dbReference>
<gene>
    <name evidence="2" type="ORF">PtA15_14A328</name>
</gene>
<feature type="region of interest" description="Disordered" evidence="1">
    <location>
        <begin position="48"/>
        <end position="103"/>
    </location>
</feature>
<name>A0ABY7D1I9_9BASI</name>
<sequence length="184" mass="20243">MQASTNANLDTLNRIHGYMLGDYTSAPAIMLTPRLAFWRPSYTPGAKKSKFNGITAPDGPQTANPQHSHKRPGLAVRADLPSLRRQSAAKTRREPSHRLPPSIRRTTVMIAYLQQHTAEWRRPHGLHPSSPVYTVTSRSRAVNPQDCCNCPVIVLVTASSQMVQASPLGTVPAHIHRAAQSSRD</sequence>
<keyword evidence="3" id="KW-1185">Reference proteome</keyword>
<reference evidence="2" key="1">
    <citation type="submission" date="2022-10" db="EMBL/GenBank/DDBJ databases">
        <title>Puccinia triticina Genome sequencing and assembly.</title>
        <authorList>
            <person name="Li C."/>
        </authorList>
    </citation>
    <scope>NUCLEOTIDE SEQUENCE</scope>
    <source>
        <strain evidence="2">Pt15</strain>
    </source>
</reference>
<proteinExistence type="predicted"/>
<protein>
    <submittedName>
        <fullName evidence="2">Uncharacterized protein</fullName>
    </submittedName>
</protein>
<accession>A0ABY7D1I9</accession>
<dbReference type="RefSeq" id="XP_053026999.1">
    <property type="nucleotide sequence ID" value="XM_053163032.1"/>
</dbReference>
<organism evidence="2 3">
    <name type="scientific">Puccinia triticina</name>
    <dbReference type="NCBI Taxonomy" id="208348"/>
    <lineage>
        <taxon>Eukaryota</taxon>
        <taxon>Fungi</taxon>
        <taxon>Dikarya</taxon>
        <taxon>Basidiomycota</taxon>
        <taxon>Pucciniomycotina</taxon>
        <taxon>Pucciniomycetes</taxon>
        <taxon>Pucciniales</taxon>
        <taxon>Pucciniaceae</taxon>
        <taxon>Puccinia</taxon>
    </lineage>
</organism>
<dbReference type="Proteomes" id="UP001164743">
    <property type="component" value="Chromosome 14A"/>
</dbReference>